<reference evidence="19 20" key="1">
    <citation type="submission" date="2024-02" db="EMBL/GenBank/DDBJ databases">
        <title>Chromosome-scale genome assembly of the rough periwinkle Littorina saxatilis.</title>
        <authorList>
            <person name="De Jode A."/>
            <person name="Faria R."/>
            <person name="Formenti G."/>
            <person name="Sims Y."/>
            <person name="Smith T.P."/>
            <person name="Tracey A."/>
            <person name="Wood J.M.D."/>
            <person name="Zagrodzka Z.B."/>
            <person name="Johannesson K."/>
            <person name="Butlin R.K."/>
            <person name="Leder E.H."/>
        </authorList>
    </citation>
    <scope>NUCLEOTIDE SEQUENCE [LARGE SCALE GENOMIC DNA]</scope>
    <source>
        <strain evidence="19">Snail1</strain>
        <tissue evidence="19">Muscle</tissue>
    </source>
</reference>
<dbReference type="CDD" id="cd17664">
    <property type="entry name" value="Mce1_N"/>
    <property type="match status" value="1"/>
</dbReference>
<feature type="active site" description="Phosphocysteine intermediate" evidence="13">
    <location>
        <position position="131"/>
    </location>
</feature>
<feature type="compositionally biased region" description="Low complexity" evidence="16">
    <location>
        <begin position="578"/>
        <end position="590"/>
    </location>
</feature>
<dbReference type="InterPro" id="IPR012340">
    <property type="entry name" value="NA-bd_OB-fold"/>
</dbReference>
<dbReference type="InterPro" id="IPR017074">
    <property type="entry name" value="mRNA_cap_enz_bifunc"/>
</dbReference>
<dbReference type="Gene3D" id="3.30.1490.430">
    <property type="match status" value="1"/>
</dbReference>
<evidence type="ECO:0000256" key="3">
    <source>
        <dbReference type="ARBA" id="ARBA00022679"/>
    </source>
</evidence>
<dbReference type="InterPro" id="IPR029021">
    <property type="entry name" value="Prot-tyrosine_phosphatase-like"/>
</dbReference>
<sequence length="604" mass="69501">MSKNYNPMQIPPRWLHCPRKSALLQDKFIAFKTPLDSRYDDQVPEESRFSLDMLFQSLKTYKVKMGLLIDLTNTKRFYNSKKVEEEYECRYVKVQCKGRSETPTQEQAQTFMDLCERFVQQKPLEIIGVHCTHGFNRTGFLIVSYLVEKLCWSVEAAVNKFAESRPPGIYKQDYLDELFNRYGDPEDTPSAPPLPQWCTESDDTVDDDGHKMDNGDSANTNSNEAKGGGPGRRREFVKKDAKFADGVTGVFQVLTQPTLSQVQRRCQTMAEWRGSGFPGSQPVSMDIQNLEFLKQKPYMVSWKADGTRYIMLIDGKDQVYMIDRDNAVFHVPGLEFPKRKDLNAHIQDTLVDGEMILDKVDEKDVPRFLVYDIIKFEGQEVGKTDFHRRLLCIDKEIVGPRNAKMQQGLLDRSTQAFSVRLKPFWDVTTSQKLLDGEFASQVSHEVDGLIFQPVPDPYLCGRCKATLKWKPPDLNSVDFRLKIRKEKQLGMLPETKGYLFVGSYDPPFSEIKVTKELRELDNKIIECSWDGKGWKFMRQRTDKSFPNGYATAMGVCGSIRNPVTKDILFNVINNCRWHPQPQHQHKPPGQTDRNLMPPPAKKAR</sequence>
<dbReference type="Pfam" id="PF03919">
    <property type="entry name" value="mRNA_cap_C"/>
    <property type="match status" value="1"/>
</dbReference>
<keyword evidence="20" id="KW-1185">Reference proteome</keyword>
<keyword evidence="2 12" id="KW-0507">mRNA processing</keyword>
<feature type="domain" description="Tyrosine specific protein phosphatases" evidence="18">
    <location>
        <begin position="109"/>
        <end position="176"/>
    </location>
</feature>
<proteinExistence type="inferred from homology"/>
<keyword evidence="9 12" id="KW-0342">GTP-binding</keyword>
<dbReference type="SUPFAM" id="SSF56091">
    <property type="entry name" value="DNA ligase/mRNA capping enzyme, catalytic domain"/>
    <property type="match status" value="1"/>
</dbReference>
<keyword evidence="4 12" id="KW-0548">Nucleotidyltransferase</keyword>
<dbReference type="AlphaFoldDB" id="A0AAN9AQJ0"/>
<evidence type="ECO:0000256" key="7">
    <source>
        <dbReference type="ARBA" id="ARBA00022912"/>
    </source>
</evidence>
<dbReference type="FunFam" id="2.40.50.140:FF:000111">
    <property type="entry name" value="mRNA-capping enzyme"/>
    <property type="match status" value="1"/>
</dbReference>
<feature type="region of interest" description="Disordered" evidence="16">
    <location>
        <begin position="578"/>
        <end position="604"/>
    </location>
</feature>
<evidence type="ECO:0000256" key="9">
    <source>
        <dbReference type="ARBA" id="ARBA00023134"/>
    </source>
</evidence>
<feature type="binding site" evidence="15">
    <location>
        <begin position="352"/>
        <end position="354"/>
    </location>
    <ligand>
        <name>GTP</name>
        <dbReference type="ChEBI" id="CHEBI:37565"/>
    </ligand>
</feature>
<dbReference type="InterPro" id="IPR000340">
    <property type="entry name" value="Dual-sp_phosphatase_cat-dom"/>
</dbReference>
<feature type="active site" description="N6-GMP-lysine intermediate" evidence="14">
    <location>
        <position position="303"/>
    </location>
</feature>
<evidence type="ECO:0000256" key="1">
    <source>
        <dbReference type="ARBA" id="ARBA00004123"/>
    </source>
</evidence>
<comment type="similarity">
    <text evidence="12">In the N-terminal section; belongs to the non-receptor class of the protein-tyrosine phosphatase family.</text>
</comment>
<dbReference type="PANTHER" id="PTHR10367">
    <property type="entry name" value="MRNA-CAPPING ENZYME"/>
    <property type="match status" value="1"/>
</dbReference>
<dbReference type="SUPFAM" id="SSF52799">
    <property type="entry name" value="(Phosphotyrosine protein) phosphatases II"/>
    <property type="match status" value="1"/>
</dbReference>
<evidence type="ECO:0000313" key="19">
    <source>
        <dbReference type="EMBL" id="KAK7091176.1"/>
    </source>
</evidence>
<dbReference type="InterPro" id="IPR001339">
    <property type="entry name" value="mRNA_cap_enzyme_adenylation"/>
</dbReference>
<dbReference type="PIRSF" id="PIRSF036958">
    <property type="entry name" value="mRNA_capping_HCE"/>
    <property type="match status" value="1"/>
</dbReference>
<dbReference type="InterPro" id="IPR000387">
    <property type="entry name" value="Tyr_Pase_dom"/>
</dbReference>
<dbReference type="FunFam" id="3.30.470.30:FF:000040">
    <property type="entry name" value="mRNA-capping enzyme"/>
    <property type="match status" value="1"/>
</dbReference>
<name>A0AAN9AQJ0_9CAEN</name>
<dbReference type="GO" id="GO:0005524">
    <property type="term" value="F:ATP binding"/>
    <property type="evidence" value="ECO:0007669"/>
    <property type="project" value="InterPro"/>
</dbReference>
<evidence type="ECO:0000256" key="16">
    <source>
        <dbReference type="SAM" id="MobiDB-lite"/>
    </source>
</evidence>
<dbReference type="EC" id="2.7.7.50" evidence="12"/>
<accession>A0AAN9AQJ0</accession>
<evidence type="ECO:0000256" key="2">
    <source>
        <dbReference type="ARBA" id="ARBA00022664"/>
    </source>
</evidence>
<evidence type="ECO:0000313" key="20">
    <source>
        <dbReference type="Proteomes" id="UP001374579"/>
    </source>
</evidence>
<keyword evidence="6 12" id="KW-0378">Hydrolase</keyword>
<dbReference type="InterPro" id="IPR013846">
    <property type="entry name" value="mRNA_cap_enzyme_C"/>
</dbReference>
<dbReference type="GO" id="GO:0140818">
    <property type="term" value="F:mRNA 5'-triphosphate monophosphatase activity"/>
    <property type="evidence" value="ECO:0007669"/>
    <property type="project" value="UniProtKB-EC"/>
</dbReference>
<dbReference type="EMBL" id="JBAMIC010000022">
    <property type="protein sequence ID" value="KAK7091176.1"/>
    <property type="molecule type" value="Genomic_DNA"/>
</dbReference>
<keyword evidence="3 12" id="KW-0808">Transferase</keyword>
<dbReference type="Gene3D" id="2.40.50.140">
    <property type="entry name" value="Nucleic acid-binding proteins"/>
    <property type="match status" value="1"/>
</dbReference>
<evidence type="ECO:0000256" key="14">
    <source>
        <dbReference type="PIRSR" id="PIRSR036958-2"/>
    </source>
</evidence>
<comment type="subcellular location">
    <subcellularLocation>
        <location evidence="1 12">Nucleus</location>
    </subcellularLocation>
</comment>
<comment type="catalytic activity">
    <reaction evidence="11">
        <text>a 5'-end diphospho-ribonucleoside in mRNA + GTP + H(+) = a 5'-end (5'-triphosphoguanosine)-ribonucleoside in mRNA + diphosphate</text>
        <dbReference type="Rhea" id="RHEA:67012"/>
        <dbReference type="Rhea" id="RHEA-COMP:17165"/>
        <dbReference type="Rhea" id="RHEA-COMP:17166"/>
        <dbReference type="ChEBI" id="CHEBI:15378"/>
        <dbReference type="ChEBI" id="CHEBI:33019"/>
        <dbReference type="ChEBI" id="CHEBI:37565"/>
        <dbReference type="ChEBI" id="CHEBI:167616"/>
        <dbReference type="ChEBI" id="CHEBI:167617"/>
        <dbReference type="EC" id="2.7.7.50"/>
    </reaction>
    <physiologicalReaction direction="left-to-right" evidence="11">
        <dbReference type="Rhea" id="RHEA:67013"/>
    </physiologicalReaction>
</comment>
<dbReference type="InterPro" id="IPR051029">
    <property type="entry name" value="mRNA_Capping_Enz/RNA_Phosphat"/>
</dbReference>
<dbReference type="Pfam" id="PF01331">
    <property type="entry name" value="mRNA_cap_enzyme"/>
    <property type="match status" value="1"/>
</dbReference>
<dbReference type="Gene3D" id="3.30.470.30">
    <property type="entry name" value="DNA ligase/mRNA capping enzyme"/>
    <property type="match status" value="1"/>
</dbReference>
<feature type="domain" description="Tyrosine-protein phosphatase" evidence="17">
    <location>
        <begin position="30"/>
        <end position="188"/>
    </location>
</feature>
<feature type="binding site" evidence="15">
    <location>
        <position position="308"/>
    </location>
    <ligand>
        <name>GTP</name>
        <dbReference type="ChEBI" id="CHEBI:37565"/>
    </ligand>
</feature>
<dbReference type="CDD" id="cd07895">
    <property type="entry name" value="Adenylation_mRNA_capping"/>
    <property type="match status" value="1"/>
</dbReference>
<feature type="binding site" evidence="15">
    <location>
        <begin position="538"/>
        <end position="543"/>
    </location>
    <ligand>
        <name>GTP</name>
        <dbReference type="ChEBI" id="CHEBI:37565"/>
    </ligand>
</feature>
<dbReference type="GO" id="GO:0004484">
    <property type="term" value="F:mRNA guanylyltransferase activity"/>
    <property type="evidence" value="ECO:0007669"/>
    <property type="project" value="UniProtKB-UniRule"/>
</dbReference>
<dbReference type="GO" id="GO:0004721">
    <property type="term" value="F:phosphoprotein phosphatase activity"/>
    <property type="evidence" value="ECO:0007669"/>
    <property type="project" value="UniProtKB-UniRule"/>
</dbReference>
<evidence type="ECO:0000256" key="13">
    <source>
        <dbReference type="PIRSR" id="PIRSR036958-1"/>
    </source>
</evidence>
<dbReference type="PANTHER" id="PTHR10367:SF17">
    <property type="entry name" value="MRNA-CAPPING ENZYME"/>
    <property type="match status" value="1"/>
</dbReference>
<dbReference type="PROSITE" id="PS50056">
    <property type="entry name" value="TYR_PHOSPHATASE_2"/>
    <property type="match status" value="1"/>
</dbReference>
<dbReference type="GO" id="GO:0004651">
    <property type="term" value="F:polynucleotide 5'-phosphatase activity"/>
    <property type="evidence" value="ECO:0007669"/>
    <property type="project" value="UniProtKB-UniRule"/>
</dbReference>
<evidence type="ECO:0000259" key="18">
    <source>
        <dbReference type="PROSITE" id="PS50056"/>
    </source>
</evidence>
<dbReference type="InterPro" id="IPR016130">
    <property type="entry name" value="Tyr_Pase_AS"/>
</dbReference>
<comment type="catalytic activity">
    <reaction evidence="12">
        <text>a 5'-end triphospho-ribonucleoside in mRNA + H2O = a 5'-end diphospho-ribonucleoside in mRNA + phosphate + H(+)</text>
        <dbReference type="Rhea" id="RHEA:67004"/>
        <dbReference type="Rhea" id="RHEA-COMP:17164"/>
        <dbReference type="Rhea" id="RHEA-COMP:17165"/>
        <dbReference type="ChEBI" id="CHEBI:15377"/>
        <dbReference type="ChEBI" id="CHEBI:15378"/>
        <dbReference type="ChEBI" id="CHEBI:43474"/>
        <dbReference type="ChEBI" id="CHEBI:167616"/>
        <dbReference type="ChEBI" id="CHEBI:167618"/>
        <dbReference type="EC" id="3.6.1.74"/>
    </reaction>
</comment>
<keyword evidence="8 12" id="KW-0506">mRNA capping</keyword>
<dbReference type="Pfam" id="PF00782">
    <property type="entry name" value="DSPc"/>
    <property type="match status" value="1"/>
</dbReference>
<comment type="caution">
    <text evidence="19">The sequence shown here is derived from an EMBL/GenBank/DDBJ whole genome shotgun (WGS) entry which is preliminary data.</text>
</comment>
<dbReference type="GO" id="GO:0005634">
    <property type="term" value="C:nucleus"/>
    <property type="evidence" value="ECO:0007669"/>
    <property type="project" value="UniProtKB-SubCell"/>
</dbReference>
<evidence type="ECO:0000256" key="4">
    <source>
        <dbReference type="ARBA" id="ARBA00022695"/>
    </source>
</evidence>
<evidence type="ECO:0000256" key="15">
    <source>
        <dbReference type="PIRSR" id="PIRSR036958-3"/>
    </source>
</evidence>
<evidence type="ECO:0000256" key="11">
    <source>
        <dbReference type="ARBA" id="ARBA00044624"/>
    </source>
</evidence>
<dbReference type="EC" id="3.6.1.74" evidence="12"/>
<evidence type="ECO:0000256" key="8">
    <source>
        <dbReference type="ARBA" id="ARBA00023042"/>
    </source>
</evidence>
<dbReference type="SUPFAM" id="SSF50249">
    <property type="entry name" value="Nucleic acid-binding proteins"/>
    <property type="match status" value="1"/>
</dbReference>
<feature type="binding site" evidence="15">
    <location>
        <begin position="468"/>
        <end position="470"/>
    </location>
    <ligand>
        <name>GTP</name>
        <dbReference type="ChEBI" id="CHEBI:37565"/>
    </ligand>
</feature>
<evidence type="ECO:0000256" key="10">
    <source>
        <dbReference type="ARBA" id="ARBA00023242"/>
    </source>
</evidence>
<evidence type="ECO:0000256" key="5">
    <source>
        <dbReference type="ARBA" id="ARBA00022741"/>
    </source>
</evidence>
<evidence type="ECO:0000259" key="17">
    <source>
        <dbReference type="PROSITE" id="PS50054"/>
    </source>
</evidence>
<evidence type="ECO:0000256" key="12">
    <source>
        <dbReference type="PIRNR" id="PIRNR036958"/>
    </source>
</evidence>
<keyword evidence="10 12" id="KW-0539">Nucleus</keyword>
<organism evidence="19 20">
    <name type="scientific">Littorina saxatilis</name>
    <dbReference type="NCBI Taxonomy" id="31220"/>
    <lineage>
        <taxon>Eukaryota</taxon>
        <taxon>Metazoa</taxon>
        <taxon>Spiralia</taxon>
        <taxon>Lophotrochozoa</taxon>
        <taxon>Mollusca</taxon>
        <taxon>Gastropoda</taxon>
        <taxon>Caenogastropoda</taxon>
        <taxon>Littorinimorpha</taxon>
        <taxon>Littorinoidea</taxon>
        <taxon>Littorinidae</taxon>
        <taxon>Littorina</taxon>
    </lineage>
</organism>
<keyword evidence="5 12" id="KW-0547">Nucleotide-binding</keyword>
<dbReference type="Proteomes" id="UP001374579">
    <property type="component" value="Unassembled WGS sequence"/>
</dbReference>
<feature type="region of interest" description="Disordered" evidence="16">
    <location>
        <begin position="181"/>
        <end position="233"/>
    </location>
</feature>
<dbReference type="GO" id="GO:0006370">
    <property type="term" value="P:7-methylguanosine mRNA capping"/>
    <property type="evidence" value="ECO:0007669"/>
    <property type="project" value="UniProtKB-UniRule"/>
</dbReference>
<dbReference type="PROSITE" id="PS50054">
    <property type="entry name" value="TYR_PHOSPHATASE_DUAL"/>
    <property type="match status" value="1"/>
</dbReference>
<dbReference type="Gene3D" id="3.90.190.10">
    <property type="entry name" value="Protein tyrosine phosphatase superfamily"/>
    <property type="match status" value="1"/>
</dbReference>
<keyword evidence="7" id="KW-0904">Protein phosphatase</keyword>
<dbReference type="FunFam" id="3.90.190.10:FF:000040">
    <property type="entry name" value="mRNA-capping enzyme"/>
    <property type="match status" value="1"/>
</dbReference>
<dbReference type="GO" id="GO:0005525">
    <property type="term" value="F:GTP binding"/>
    <property type="evidence" value="ECO:0007669"/>
    <property type="project" value="UniProtKB-UniRule"/>
</dbReference>
<evidence type="ECO:0000256" key="6">
    <source>
        <dbReference type="ARBA" id="ARBA00022801"/>
    </source>
</evidence>
<feature type="binding site" evidence="15">
    <location>
        <position position="324"/>
    </location>
    <ligand>
        <name>GTP</name>
        <dbReference type="ChEBI" id="CHEBI:37565"/>
    </ligand>
</feature>
<comment type="function">
    <text evidence="12">Bifunctional mRNA-capping enzyme exhibiting RNA 5'-triphosphate monophosphatase activity in the N-terminal part and mRNA guanylyltransferase activity in the C-terminal part. Catalyzes the first two steps of cap formation: by removing the gamma-phosphate from the 5'-triphosphate end of nascent mRNA to yield a diphosphate end, and by transferring the GMP moiety of GTP to the 5'-diphosphate terminus of RNA via a covalent enzyme-GMP reaction intermediate.</text>
</comment>
<dbReference type="InterPro" id="IPR020422">
    <property type="entry name" value="TYR_PHOSPHATASE_DUAL_dom"/>
</dbReference>
<gene>
    <name evidence="19" type="ORF">V1264_008899</name>
</gene>
<comment type="similarity">
    <text evidence="12">In the C-terminal section; belongs to the eukaryotic GTase family.</text>
</comment>
<protein>
    <recommendedName>
        <fullName evidence="12">mRNA-capping enzyme</fullName>
    </recommendedName>
    <domain>
        <recommendedName>
            <fullName evidence="12">mRNA 5'-triphosphate monophosphatase</fullName>
            <ecNumber evidence="12">3.6.1.74</ecNumber>
        </recommendedName>
        <alternativeName>
            <fullName evidence="12">mRNA 5'-phosphatase</fullName>
        </alternativeName>
    </domain>
    <domain>
        <recommendedName>
            <fullName evidence="12">mRNA guanylyltransferase</fullName>
            <ecNumber evidence="12">2.7.7.50</ecNumber>
        </recommendedName>
        <alternativeName>
            <fullName evidence="12">GTP--RNA guanylyltransferase</fullName>
            <shortName evidence="12">GTase</shortName>
        </alternativeName>
    </domain>
</protein>
<dbReference type="PROSITE" id="PS00383">
    <property type="entry name" value="TYR_PHOSPHATASE_1"/>
    <property type="match status" value="1"/>
</dbReference>